<feature type="non-terminal residue" evidence="2">
    <location>
        <position position="1"/>
    </location>
</feature>
<feature type="region of interest" description="Disordered" evidence="1">
    <location>
        <begin position="217"/>
        <end position="270"/>
    </location>
</feature>
<dbReference type="AlphaFoldDB" id="A0A0P0WX83"/>
<dbReference type="FunCoup" id="A0A0P0WX83">
    <property type="interactions" value="10"/>
</dbReference>
<dbReference type="SMR" id="A0A0P0WX83"/>
<feature type="compositionally biased region" description="Basic and acidic residues" evidence="1">
    <location>
        <begin position="365"/>
        <end position="383"/>
    </location>
</feature>
<organism evidence="2 3">
    <name type="scientific">Oryza sativa subsp. japonica</name>
    <name type="common">Rice</name>
    <dbReference type="NCBI Taxonomy" id="39947"/>
    <lineage>
        <taxon>Eukaryota</taxon>
        <taxon>Viridiplantae</taxon>
        <taxon>Streptophyta</taxon>
        <taxon>Embryophyta</taxon>
        <taxon>Tracheophyta</taxon>
        <taxon>Spermatophyta</taxon>
        <taxon>Magnoliopsida</taxon>
        <taxon>Liliopsida</taxon>
        <taxon>Poales</taxon>
        <taxon>Poaceae</taxon>
        <taxon>BOP clade</taxon>
        <taxon>Oryzoideae</taxon>
        <taxon>Oryzeae</taxon>
        <taxon>Oryzinae</taxon>
        <taxon>Oryza</taxon>
        <taxon>Oryza sativa</taxon>
    </lineage>
</organism>
<reference evidence="2 3" key="2">
    <citation type="journal article" date="2013" name="Plant Cell Physiol.">
        <title>Rice Annotation Project Database (RAP-DB): an integrative and interactive database for rice genomics.</title>
        <authorList>
            <person name="Sakai H."/>
            <person name="Lee S.S."/>
            <person name="Tanaka T."/>
            <person name="Numa H."/>
            <person name="Kim J."/>
            <person name="Kawahara Y."/>
            <person name="Wakimoto H."/>
            <person name="Yang C.C."/>
            <person name="Iwamoto M."/>
            <person name="Abe T."/>
            <person name="Yamada Y."/>
            <person name="Muto A."/>
            <person name="Inokuchi H."/>
            <person name="Ikemura T."/>
            <person name="Matsumoto T."/>
            <person name="Sasaki T."/>
            <person name="Itoh T."/>
        </authorList>
    </citation>
    <scope>NUCLEOTIDE SEQUENCE [LARGE SCALE GENOMIC DNA]</scope>
    <source>
        <strain evidence="3">cv. Nipponbare</strain>
    </source>
</reference>
<evidence type="ECO:0000313" key="3">
    <source>
        <dbReference type="Proteomes" id="UP000059680"/>
    </source>
</evidence>
<reference evidence="3" key="1">
    <citation type="journal article" date="2005" name="Nature">
        <title>The map-based sequence of the rice genome.</title>
        <authorList>
            <consortium name="International rice genome sequencing project (IRGSP)"/>
            <person name="Matsumoto T."/>
            <person name="Wu J."/>
            <person name="Kanamori H."/>
            <person name="Katayose Y."/>
            <person name="Fujisawa M."/>
            <person name="Namiki N."/>
            <person name="Mizuno H."/>
            <person name="Yamamoto K."/>
            <person name="Antonio B.A."/>
            <person name="Baba T."/>
            <person name="Sakata K."/>
            <person name="Nagamura Y."/>
            <person name="Aoki H."/>
            <person name="Arikawa K."/>
            <person name="Arita K."/>
            <person name="Bito T."/>
            <person name="Chiden Y."/>
            <person name="Fujitsuka N."/>
            <person name="Fukunaka R."/>
            <person name="Hamada M."/>
            <person name="Harada C."/>
            <person name="Hayashi A."/>
            <person name="Hijishita S."/>
            <person name="Honda M."/>
            <person name="Hosokawa S."/>
            <person name="Ichikawa Y."/>
            <person name="Idonuma A."/>
            <person name="Iijima M."/>
            <person name="Ikeda M."/>
            <person name="Ikeno M."/>
            <person name="Ito K."/>
            <person name="Ito S."/>
            <person name="Ito T."/>
            <person name="Ito Y."/>
            <person name="Ito Y."/>
            <person name="Iwabuchi A."/>
            <person name="Kamiya K."/>
            <person name="Karasawa W."/>
            <person name="Kurita K."/>
            <person name="Katagiri S."/>
            <person name="Kikuta A."/>
            <person name="Kobayashi H."/>
            <person name="Kobayashi N."/>
            <person name="Machita K."/>
            <person name="Maehara T."/>
            <person name="Masukawa M."/>
            <person name="Mizubayashi T."/>
            <person name="Mukai Y."/>
            <person name="Nagasaki H."/>
            <person name="Nagata Y."/>
            <person name="Naito S."/>
            <person name="Nakashima M."/>
            <person name="Nakama Y."/>
            <person name="Nakamichi Y."/>
            <person name="Nakamura M."/>
            <person name="Meguro A."/>
            <person name="Negishi M."/>
            <person name="Ohta I."/>
            <person name="Ohta T."/>
            <person name="Okamoto M."/>
            <person name="Ono N."/>
            <person name="Saji S."/>
            <person name="Sakaguchi M."/>
            <person name="Sakai K."/>
            <person name="Shibata M."/>
            <person name="Shimokawa T."/>
            <person name="Song J."/>
            <person name="Takazaki Y."/>
            <person name="Terasawa K."/>
            <person name="Tsugane M."/>
            <person name="Tsuji K."/>
            <person name="Ueda S."/>
            <person name="Waki K."/>
            <person name="Yamagata H."/>
            <person name="Yamamoto M."/>
            <person name="Yamamoto S."/>
            <person name="Yamane H."/>
            <person name="Yoshiki S."/>
            <person name="Yoshihara R."/>
            <person name="Yukawa K."/>
            <person name="Zhong H."/>
            <person name="Yano M."/>
            <person name="Yuan Q."/>
            <person name="Ouyang S."/>
            <person name="Liu J."/>
            <person name="Jones K.M."/>
            <person name="Gansberger K."/>
            <person name="Moffat K."/>
            <person name="Hill J."/>
            <person name="Bera J."/>
            <person name="Fadrosh D."/>
            <person name="Jin S."/>
            <person name="Johri S."/>
            <person name="Kim M."/>
            <person name="Overton L."/>
            <person name="Reardon M."/>
            <person name="Tsitrin T."/>
            <person name="Vuong H."/>
            <person name="Weaver B."/>
            <person name="Ciecko A."/>
            <person name="Tallon L."/>
            <person name="Jackson J."/>
            <person name="Pai G."/>
            <person name="Aken S.V."/>
            <person name="Utterback T."/>
            <person name="Reidmuller S."/>
            <person name="Feldblyum T."/>
            <person name="Hsiao J."/>
            <person name="Zismann V."/>
            <person name="Iobst S."/>
            <person name="de Vazeille A.R."/>
            <person name="Buell C.R."/>
            <person name="Ying K."/>
            <person name="Li Y."/>
            <person name="Lu T."/>
            <person name="Huang Y."/>
            <person name="Zhao Q."/>
            <person name="Feng Q."/>
            <person name="Zhang L."/>
            <person name="Zhu J."/>
            <person name="Weng Q."/>
            <person name="Mu J."/>
            <person name="Lu Y."/>
            <person name="Fan D."/>
            <person name="Liu Y."/>
            <person name="Guan J."/>
            <person name="Zhang Y."/>
            <person name="Yu S."/>
            <person name="Liu X."/>
            <person name="Zhang Y."/>
            <person name="Hong G."/>
            <person name="Han B."/>
            <person name="Choisne N."/>
            <person name="Demange N."/>
            <person name="Orjeda G."/>
            <person name="Samain S."/>
            <person name="Cattolico L."/>
            <person name="Pelletier E."/>
            <person name="Couloux A."/>
            <person name="Segurens B."/>
            <person name="Wincker P."/>
            <person name="D'Hont A."/>
            <person name="Scarpelli C."/>
            <person name="Weissenbach J."/>
            <person name="Salanoubat M."/>
            <person name="Quetier F."/>
            <person name="Yu Y."/>
            <person name="Kim H.R."/>
            <person name="Rambo T."/>
            <person name="Currie J."/>
            <person name="Collura K."/>
            <person name="Luo M."/>
            <person name="Yang T."/>
            <person name="Ammiraju J.S.S."/>
            <person name="Engler F."/>
            <person name="Soderlund C."/>
            <person name="Wing R.A."/>
            <person name="Palmer L.E."/>
            <person name="de la Bastide M."/>
            <person name="Spiegel L."/>
            <person name="Nascimento L."/>
            <person name="Zutavern T."/>
            <person name="O'Shaughnessy A."/>
            <person name="Dike S."/>
            <person name="Dedhia N."/>
            <person name="Preston R."/>
            <person name="Balija V."/>
            <person name="McCombie W.R."/>
            <person name="Chow T."/>
            <person name="Chen H."/>
            <person name="Chung M."/>
            <person name="Chen C."/>
            <person name="Shaw J."/>
            <person name="Wu H."/>
            <person name="Hsiao K."/>
            <person name="Chao Y."/>
            <person name="Chu M."/>
            <person name="Cheng C."/>
            <person name="Hour A."/>
            <person name="Lee P."/>
            <person name="Lin S."/>
            <person name="Lin Y."/>
            <person name="Liou J."/>
            <person name="Liu S."/>
            <person name="Hsing Y."/>
            <person name="Raghuvanshi S."/>
            <person name="Mohanty A."/>
            <person name="Bharti A.K."/>
            <person name="Gaur A."/>
            <person name="Gupta V."/>
            <person name="Kumar D."/>
            <person name="Ravi V."/>
            <person name="Vij S."/>
            <person name="Kapur A."/>
            <person name="Khurana P."/>
            <person name="Khurana P."/>
            <person name="Khurana J.P."/>
            <person name="Tyagi A.K."/>
            <person name="Gaikwad K."/>
            <person name="Singh A."/>
            <person name="Dalal V."/>
            <person name="Srivastava S."/>
            <person name="Dixit A."/>
            <person name="Pal A.K."/>
            <person name="Ghazi I.A."/>
            <person name="Yadav M."/>
            <person name="Pandit A."/>
            <person name="Bhargava A."/>
            <person name="Sureshbabu K."/>
            <person name="Batra K."/>
            <person name="Sharma T.R."/>
            <person name="Mohapatra T."/>
            <person name="Singh N.K."/>
            <person name="Messing J."/>
            <person name="Nelson A.B."/>
            <person name="Fuks G."/>
            <person name="Kavchok S."/>
            <person name="Keizer G."/>
            <person name="Linton E."/>
            <person name="Llaca V."/>
            <person name="Song R."/>
            <person name="Tanyolac B."/>
            <person name="Young S."/>
            <person name="Ho-Il K."/>
            <person name="Hahn J.H."/>
            <person name="Sangsakoo G."/>
            <person name="Vanavichit A."/>
            <person name="de Mattos Luiz.A.T."/>
            <person name="Zimmer P.D."/>
            <person name="Malone G."/>
            <person name="Dellagostin O."/>
            <person name="de Oliveira A.C."/>
            <person name="Bevan M."/>
            <person name="Bancroft I."/>
            <person name="Minx P."/>
            <person name="Cordum H."/>
            <person name="Wilson R."/>
            <person name="Cheng Z."/>
            <person name="Jin W."/>
            <person name="Jiang J."/>
            <person name="Leong S.A."/>
            <person name="Iwama H."/>
            <person name="Gojobori T."/>
            <person name="Itoh T."/>
            <person name="Niimura Y."/>
            <person name="Fujii Y."/>
            <person name="Habara T."/>
            <person name="Sakai H."/>
            <person name="Sato Y."/>
            <person name="Wilson G."/>
            <person name="Kumar K."/>
            <person name="McCouch S."/>
            <person name="Juretic N."/>
            <person name="Hoen D."/>
            <person name="Wright S."/>
            <person name="Bruskiewich R."/>
            <person name="Bureau T."/>
            <person name="Miyao A."/>
            <person name="Hirochika H."/>
            <person name="Nishikawa T."/>
            <person name="Kadowaki K."/>
            <person name="Sugiura M."/>
            <person name="Burr B."/>
            <person name="Sasaki T."/>
        </authorList>
    </citation>
    <scope>NUCLEOTIDE SEQUENCE [LARGE SCALE GENOMIC DNA]</scope>
    <source>
        <strain evidence="3">cv. Nipponbare</strain>
    </source>
</reference>
<sequence length="493" mass="52388">MCQHNDNLLQHLPTPGNELEKIKLASLHSEFTHDNLLDVLLEALNWGGLLQQLGIELAGGVATKSECLDIGKASEEARQHPDLIVVKEFELNSQHLNTRDHSSSDVATHPDVGVADAQLVHYRHQESQYAQVGCMTNLDSRAHVDDAADVVDDTAGSTSFPEHEPLEARGVLHGDLFHDGHAHLDAPQAVAGDTEAQELAVADDLEILQDGASVEQEGELPLTHDKGAEAELPEVGEGGSARDGGDGREPQEADVEAGEGAAPEERGREGHIGVELGGAVDEDEFLDAPGSEELEPERELAPVRVHGGARDVDAAEGARVRGEGARHHARDVAHAVHGAEQEAASAVQLVGPGSAPGVLEVGVGEDERRRAPEAAPARGERGGARGVPGGEAGEDVAEDVDGEGADAIDAVARGPRRGGEGEGRVEGDGRVGERGVDVLGDHPHVVVQPQHLQRVGLHRLHGGFCGGGDVPDRQRRGFWWVEERRRLWLWETE</sequence>
<proteinExistence type="predicted"/>
<accession>A0A0P0WX83</accession>
<feature type="region of interest" description="Disordered" evidence="1">
    <location>
        <begin position="360"/>
        <end position="396"/>
    </location>
</feature>
<dbReference type="InParanoid" id="A0A0P0WX83"/>
<evidence type="ECO:0000256" key="1">
    <source>
        <dbReference type="SAM" id="MobiDB-lite"/>
    </source>
</evidence>
<dbReference type="EMBL" id="AP014962">
    <property type="protein sequence ID" value="BAS97869.1"/>
    <property type="molecule type" value="Genomic_DNA"/>
</dbReference>
<name>A0A0P0WX83_ORYSJ</name>
<gene>
    <name evidence="2" type="ordered locus">Os06g0493001</name>
    <name evidence="2" type="ORF">OSNPB_060493001</name>
</gene>
<dbReference type="Gramene" id="Os06t0493001-00">
    <property type="protein sequence ID" value="Os06t0493001-00"/>
    <property type="gene ID" value="Os06g0493001"/>
</dbReference>
<protein>
    <submittedName>
        <fullName evidence="2">Os06g0493001 protein</fullName>
    </submittedName>
</protein>
<keyword evidence="3" id="KW-1185">Reference proteome</keyword>
<dbReference type="Proteomes" id="UP000059680">
    <property type="component" value="Chromosome 6"/>
</dbReference>
<reference evidence="2 3" key="3">
    <citation type="journal article" date="2013" name="Rice">
        <title>Improvement of the Oryza sativa Nipponbare reference genome using next generation sequence and optical map data.</title>
        <authorList>
            <person name="Kawahara Y."/>
            <person name="de la Bastide M."/>
            <person name="Hamilton J.P."/>
            <person name="Kanamori H."/>
            <person name="McCombie W.R."/>
            <person name="Ouyang S."/>
            <person name="Schwartz D.C."/>
            <person name="Tanaka T."/>
            <person name="Wu J."/>
            <person name="Zhou S."/>
            <person name="Childs K.L."/>
            <person name="Davidson R.M."/>
            <person name="Lin H."/>
            <person name="Quesada-Ocampo L."/>
            <person name="Vaillancourt B."/>
            <person name="Sakai H."/>
            <person name="Lee S.S."/>
            <person name="Kim J."/>
            <person name="Numa H."/>
            <person name="Itoh T."/>
            <person name="Buell C.R."/>
            <person name="Matsumoto T."/>
        </authorList>
    </citation>
    <scope>NUCLEOTIDE SEQUENCE [LARGE SCALE GENOMIC DNA]</scope>
    <source>
        <strain evidence="3">cv. Nipponbare</strain>
    </source>
</reference>
<dbReference type="eggNOG" id="ENOG502R7FP">
    <property type="taxonomic scope" value="Eukaryota"/>
</dbReference>
<dbReference type="PaxDb" id="39947-A0A0P0WX83"/>
<evidence type="ECO:0000313" key="2">
    <source>
        <dbReference type="EMBL" id="BAS97869.1"/>
    </source>
</evidence>